<reference evidence="1 3" key="1">
    <citation type="submission" date="2017-09" db="EMBL/GenBank/DDBJ databases">
        <title>FDA dAtabase for Regulatory Grade micrObial Sequences (FDA-ARGOS): Supporting development and validation of Infectious Disease Dx tests.</title>
        <authorList>
            <person name="Minogue T."/>
            <person name="Wolcott M."/>
            <person name="Wasieloski L."/>
            <person name="Aguilar W."/>
            <person name="Moore D."/>
            <person name="Tallon L."/>
            <person name="Sadzewicz L."/>
            <person name="Ott S."/>
            <person name="Zhao X."/>
            <person name="Nagaraj S."/>
            <person name="Vavikolanu K."/>
            <person name="Aluvathingal J."/>
            <person name="Nadendla S."/>
            <person name="Sichtig H."/>
        </authorList>
    </citation>
    <scope>NUCLEOTIDE SEQUENCE [LARGE SCALE GENOMIC DNA]</scope>
    <source>
        <strain evidence="1 3">FDAARGOS_392</strain>
        <plasmid evidence="3">Plasmid unnamed</plasmid>
        <plasmid evidence="1">unnamed</plasmid>
    </source>
</reference>
<evidence type="ECO:0000313" key="4">
    <source>
        <dbReference type="Proteomes" id="UP000251197"/>
    </source>
</evidence>
<evidence type="ECO:0000313" key="2">
    <source>
        <dbReference type="EMBL" id="SQC92156.1"/>
    </source>
</evidence>
<accession>A0A291E5W0</accession>
<dbReference type="Proteomes" id="UP000251197">
    <property type="component" value="Unassembled WGS sequence"/>
</dbReference>
<name>A0A291E5W0_9ENTR</name>
<keyword evidence="1" id="KW-0614">Plasmid</keyword>
<dbReference type="EMBL" id="CP023526">
    <property type="protein sequence ID" value="ATF95427.1"/>
    <property type="molecule type" value="Genomic_DNA"/>
</dbReference>
<protein>
    <submittedName>
        <fullName evidence="1">Uncharacterized protein</fullName>
    </submittedName>
</protein>
<dbReference type="Proteomes" id="UP000217979">
    <property type="component" value="Plasmid unnamed"/>
</dbReference>
<dbReference type="AlphaFoldDB" id="A0A291E5W0"/>
<reference evidence="2 4" key="2">
    <citation type="submission" date="2018-06" db="EMBL/GenBank/DDBJ databases">
        <authorList>
            <consortium name="Pathogen Informatics"/>
            <person name="Doyle S."/>
        </authorList>
    </citation>
    <scope>NUCLEOTIDE SEQUENCE [LARGE SCALE GENOMIC DNA]</scope>
    <source>
        <strain evidence="2 4">NCTC12120</strain>
    </source>
</reference>
<geneLocation type="plasmid" evidence="1">
    <name>unnamed</name>
</geneLocation>
<evidence type="ECO:0000313" key="3">
    <source>
        <dbReference type="Proteomes" id="UP000217979"/>
    </source>
</evidence>
<evidence type="ECO:0000313" key="1">
    <source>
        <dbReference type="EMBL" id="ATF95427.1"/>
    </source>
</evidence>
<proteinExistence type="predicted"/>
<gene>
    <name evidence="1" type="ORF">CO704_25445</name>
    <name evidence="2" type="ORF">NCTC12120_05345</name>
</gene>
<organism evidence="1 3">
    <name type="scientific">Cedecea neteri</name>
    <dbReference type="NCBI Taxonomy" id="158822"/>
    <lineage>
        <taxon>Bacteria</taxon>
        <taxon>Pseudomonadati</taxon>
        <taxon>Pseudomonadota</taxon>
        <taxon>Gammaproteobacteria</taxon>
        <taxon>Enterobacterales</taxon>
        <taxon>Enterobacteriaceae</taxon>
        <taxon>Cedecea</taxon>
    </lineage>
</organism>
<dbReference type="EMBL" id="UAVU01000009">
    <property type="protein sequence ID" value="SQC92156.1"/>
    <property type="molecule type" value="Genomic_DNA"/>
</dbReference>
<sequence>MLSLDNGPAAKSQVFQDIMLSLGVDWLTHLPAGKNGEQVTACPTGKVGHPFRIVKEAHETLYHFHKQETEQ</sequence>